<accession>E1SRR4</accession>
<sequence>MLFPNKNEHPAITAQPSTKGRLAALSGNDWE</sequence>
<name>E1SRR4_FERBD</name>
<dbReference type="HOGENOM" id="CLU_3396613_0_0_6"/>
<feature type="region of interest" description="Disordered" evidence="1">
    <location>
        <begin position="1"/>
        <end position="31"/>
    </location>
</feature>
<dbReference type="KEGG" id="fbl:Fbal_2783"/>
<evidence type="ECO:0000313" key="2">
    <source>
        <dbReference type="EMBL" id="ADN76985.1"/>
    </source>
</evidence>
<dbReference type="EMBL" id="CP002209">
    <property type="protein sequence ID" value="ADN76985.1"/>
    <property type="molecule type" value="Genomic_DNA"/>
</dbReference>
<dbReference type="Proteomes" id="UP000006683">
    <property type="component" value="Chromosome"/>
</dbReference>
<reference evidence="2 3" key="1">
    <citation type="journal article" date="2010" name="Stand. Genomic Sci.">
        <title>Complete genome sequence of Ferrimonas balearica type strain (PAT).</title>
        <authorList>
            <person name="Nolan M."/>
            <person name="Sikorski J."/>
            <person name="Davenport K."/>
            <person name="Lucas S."/>
            <person name="Glavina Del Rio T."/>
            <person name="Tice H."/>
            <person name="Cheng J."/>
            <person name="Goodwin L."/>
            <person name="Pitluck S."/>
            <person name="Liolios K."/>
            <person name="Ivanova N."/>
            <person name="Mavromatis K."/>
            <person name="Ovchinnikova G."/>
            <person name="Pati A."/>
            <person name="Chen A."/>
            <person name="Palaniappan K."/>
            <person name="Land M."/>
            <person name="Hauser L."/>
            <person name="Chang Y."/>
            <person name="Jeffries C."/>
            <person name="Tapia R."/>
            <person name="Brettin T."/>
            <person name="Detter J."/>
            <person name="Han C."/>
            <person name="Yasawong M."/>
            <person name="Rohde M."/>
            <person name="Tindall B."/>
            <person name="Goker M."/>
            <person name="Woyke T."/>
            <person name="Bristow J."/>
            <person name="Eisen J."/>
            <person name="Markowitz V."/>
            <person name="Hugenholtz P."/>
            <person name="Kyrpides N."/>
            <person name="Klenk H."/>
            <person name="Lapidus A."/>
        </authorList>
    </citation>
    <scope>NUCLEOTIDE SEQUENCE [LARGE SCALE GENOMIC DNA]</scope>
    <source>
        <strain evidence="3">DSM 9799 / CCM 4581 / KCTC 23876 / PAT</strain>
    </source>
</reference>
<evidence type="ECO:0000256" key="1">
    <source>
        <dbReference type="SAM" id="MobiDB-lite"/>
    </source>
</evidence>
<dbReference type="AlphaFoldDB" id="E1SRR4"/>
<keyword evidence="3" id="KW-1185">Reference proteome</keyword>
<protein>
    <submittedName>
        <fullName evidence="2">Uncharacterized protein</fullName>
    </submittedName>
</protein>
<proteinExistence type="predicted"/>
<gene>
    <name evidence="2" type="ordered locus">Fbal_2783</name>
</gene>
<organism evidence="2 3">
    <name type="scientific">Ferrimonas balearica (strain DSM 9799 / CCM 4581 / KCTC 23876 / PAT)</name>
    <dbReference type="NCBI Taxonomy" id="550540"/>
    <lineage>
        <taxon>Bacteria</taxon>
        <taxon>Pseudomonadati</taxon>
        <taxon>Pseudomonadota</taxon>
        <taxon>Gammaproteobacteria</taxon>
        <taxon>Alteromonadales</taxon>
        <taxon>Ferrimonadaceae</taxon>
        <taxon>Ferrimonas</taxon>
    </lineage>
</organism>
<evidence type="ECO:0000313" key="3">
    <source>
        <dbReference type="Proteomes" id="UP000006683"/>
    </source>
</evidence>